<gene>
    <name evidence="2" type="ORF">C5167_036370</name>
</gene>
<dbReference type="Gramene" id="RZC43420">
    <property type="protein sequence ID" value="RZC43420"/>
    <property type="gene ID" value="C5167_036370"/>
</dbReference>
<protein>
    <submittedName>
        <fullName evidence="2">Uncharacterized protein</fullName>
    </submittedName>
</protein>
<evidence type="ECO:0000313" key="2">
    <source>
        <dbReference type="EMBL" id="RZC43420.1"/>
    </source>
</evidence>
<keyword evidence="3" id="KW-1185">Reference proteome</keyword>
<name>A0A4Y7I6F0_PAPSO</name>
<organism evidence="2 3">
    <name type="scientific">Papaver somniferum</name>
    <name type="common">Opium poppy</name>
    <dbReference type="NCBI Taxonomy" id="3469"/>
    <lineage>
        <taxon>Eukaryota</taxon>
        <taxon>Viridiplantae</taxon>
        <taxon>Streptophyta</taxon>
        <taxon>Embryophyta</taxon>
        <taxon>Tracheophyta</taxon>
        <taxon>Spermatophyta</taxon>
        <taxon>Magnoliopsida</taxon>
        <taxon>Ranunculales</taxon>
        <taxon>Papaveraceae</taxon>
        <taxon>Papaveroideae</taxon>
        <taxon>Papaver</taxon>
    </lineage>
</organism>
<reference evidence="2 3" key="1">
    <citation type="journal article" date="2018" name="Science">
        <title>The opium poppy genome and morphinan production.</title>
        <authorList>
            <person name="Guo L."/>
            <person name="Winzer T."/>
            <person name="Yang X."/>
            <person name="Li Y."/>
            <person name="Ning Z."/>
            <person name="He Z."/>
            <person name="Teodor R."/>
            <person name="Lu Y."/>
            <person name="Bowser T.A."/>
            <person name="Graham I.A."/>
            <person name="Ye K."/>
        </authorList>
    </citation>
    <scope>NUCLEOTIDE SEQUENCE [LARGE SCALE GENOMIC DNA]</scope>
    <source>
        <strain evidence="3">cv. HN1</strain>
        <tissue evidence="2">Leaves</tissue>
    </source>
</reference>
<evidence type="ECO:0000313" key="3">
    <source>
        <dbReference type="Proteomes" id="UP000316621"/>
    </source>
</evidence>
<sequence>MEAWSSWLWHAVGTAVRLSWLGLWRVRCGWHAVGTVVRLACLWRGGVAGMVGMRLSRWCGWHGWHAFGVEMWLACRWHGGAAGMVGMPLARGCGWHGLHAIGTELRLACPYSFIVFKWVPRLSTSLPRIPQKHTKTSPILARPKKAQNG</sequence>
<dbReference type="AlphaFoldDB" id="A0A4Y7I6F0"/>
<proteinExistence type="predicted"/>
<feature type="region of interest" description="Disordered" evidence="1">
    <location>
        <begin position="129"/>
        <end position="149"/>
    </location>
</feature>
<evidence type="ECO:0000256" key="1">
    <source>
        <dbReference type="SAM" id="MobiDB-lite"/>
    </source>
</evidence>
<accession>A0A4Y7I6F0</accession>
<dbReference type="Proteomes" id="UP000316621">
    <property type="component" value="Chromosome 1"/>
</dbReference>
<dbReference type="EMBL" id="CM010715">
    <property type="protein sequence ID" value="RZC43420.1"/>
    <property type="molecule type" value="Genomic_DNA"/>
</dbReference>